<dbReference type="CDD" id="cd06170">
    <property type="entry name" value="LuxR_C_like"/>
    <property type="match status" value="1"/>
</dbReference>
<gene>
    <name evidence="3" type="ORF">CHK_3059</name>
</gene>
<dbReference type="InterPro" id="IPR016032">
    <property type="entry name" value="Sig_transdc_resp-reg_C-effctor"/>
</dbReference>
<dbReference type="SMART" id="SM00421">
    <property type="entry name" value="HTH_LUXR"/>
    <property type="match status" value="1"/>
</dbReference>
<dbReference type="GO" id="GO:0003677">
    <property type="term" value="F:DNA binding"/>
    <property type="evidence" value="ECO:0007669"/>
    <property type="project" value="InterPro"/>
</dbReference>
<proteinExistence type="predicted"/>
<evidence type="ECO:0000259" key="2">
    <source>
        <dbReference type="SMART" id="SM00421"/>
    </source>
</evidence>
<dbReference type="GO" id="GO:0006355">
    <property type="term" value="P:regulation of DNA-templated transcription"/>
    <property type="evidence" value="ECO:0007669"/>
    <property type="project" value="InterPro"/>
</dbReference>
<dbReference type="PRINTS" id="PR00038">
    <property type="entry name" value="HTHLUXR"/>
</dbReference>
<comment type="caution">
    <text evidence="3">The sequence shown here is derived from an EMBL/GenBank/DDBJ whole genome shotgun (WGS) entry which is preliminary data.</text>
</comment>
<dbReference type="AlphaFoldDB" id="A0A0M2NEV4"/>
<feature type="transmembrane region" description="Helical" evidence="1">
    <location>
        <begin position="142"/>
        <end position="163"/>
    </location>
</feature>
<feature type="transmembrane region" description="Helical" evidence="1">
    <location>
        <begin position="73"/>
        <end position="96"/>
    </location>
</feature>
<dbReference type="STRING" id="270498.CHK_3059"/>
<feature type="transmembrane region" description="Helical" evidence="1">
    <location>
        <begin position="6"/>
        <end position="23"/>
    </location>
</feature>
<feature type="transmembrane region" description="Helical" evidence="1">
    <location>
        <begin position="103"/>
        <end position="122"/>
    </location>
</feature>
<dbReference type="OrthoDB" id="2039528at2"/>
<keyword evidence="1" id="KW-0472">Membrane</keyword>
<keyword evidence="1" id="KW-1133">Transmembrane helix</keyword>
<protein>
    <recommendedName>
        <fullName evidence="2">HTH luxR-type domain-containing protein</fullName>
    </recommendedName>
</protein>
<keyword evidence="4" id="KW-1185">Reference proteome</keyword>
<dbReference type="Pfam" id="PF00196">
    <property type="entry name" value="GerE"/>
    <property type="match status" value="1"/>
</dbReference>
<dbReference type="InterPro" id="IPR036388">
    <property type="entry name" value="WH-like_DNA-bd_sf"/>
</dbReference>
<sequence>MIYNVTFDICAGVISVLSLYVIISKKGVQKESNQLLLFVIIAALISAVFDIWSSVGNSYIDQYTYFSRDILNYIFLFVHTSTACLFAWYMIVLLGLKHRIKKPLFILFLLPEVLFIFLPLALNPVLGWVFYYDANGIYSHGVMIYALYGAGYLYMLLAVYLAIRFQNLLLKSQRHAAIMLLIFSIIPIFVQQVFMSHQLLELFFQSIGIFGFLTTVENLDVTYNPVTKVYNRAAFLRSIDLAVQNQASLYVTIVKLSRSHYFDIAALGAGYVNGFMAGAAEWLNSLSKKIDVYDCERGHFVLTVFRDSYDMQLLTEKIARKFSGEWQYKNQMVRLPIQICAVDLTGTDWTVEDLMRLVDLSYIGHNKQTVTVKTEELKAAEQERTAEESGEGQFASEVLSMLDSFVERTAALTPAERNILKYYINGREIAEIPGLAFISIHTVRKHNKNIYRKLAVSTKEELLLYIDLLRRSNRLVEIENLTD</sequence>
<feature type="transmembrane region" description="Helical" evidence="1">
    <location>
        <begin position="35"/>
        <end position="53"/>
    </location>
</feature>
<keyword evidence="1" id="KW-0812">Transmembrane</keyword>
<dbReference type="RefSeq" id="WP_046444807.1">
    <property type="nucleotide sequence ID" value="NZ_LAYJ01000133.1"/>
</dbReference>
<dbReference type="Gene3D" id="1.10.10.10">
    <property type="entry name" value="Winged helix-like DNA-binding domain superfamily/Winged helix DNA-binding domain"/>
    <property type="match status" value="1"/>
</dbReference>
<dbReference type="InterPro" id="IPR000792">
    <property type="entry name" value="Tscrpt_reg_LuxR_C"/>
</dbReference>
<dbReference type="EMBL" id="LAYJ01000133">
    <property type="protein sequence ID" value="KKI49481.1"/>
    <property type="molecule type" value="Genomic_DNA"/>
</dbReference>
<evidence type="ECO:0000313" key="4">
    <source>
        <dbReference type="Proteomes" id="UP000034076"/>
    </source>
</evidence>
<dbReference type="SUPFAM" id="SSF46894">
    <property type="entry name" value="C-terminal effector domain of the bipartite response regulators"/>
    <property type="match status" value="1"/>
</dbReference>
<evidence type="ECO:0000313" key="3">
    <source>
        <dbReference type="EMBL" id="KKI49481.1"/>
    </source>
</evidence>
<feature type="transmembrane region" description="Helical" evidence="1">
    <location>
        <begin position="175"/>
        <end position="194"/>
    </location>
</feature>
<accession>A0A0M2NEV4</accession>
<evidence type="ECO:0000256" key="1">
    <source>
        <dbReference type="SAM" id="Phobius"/>
    </source>
</evidence>
<organism evidence="3 4">
    <name type="scientific">Christensenella hongkongensis</name>
    <dbReference type="NCBI Taxonomy" id="270498"/>
    <lineage>
        <taxon>Bacteria</taxon>
        <taxon>Bacillati</taxon>
        <taxon>Bacillota</taxon>
        <taxon>Clostridia</taxon>
        <taxon>Christensenellales</taxon>
        <taxon>Christensenellaceae</taxon>
        <taxon>Christensenella</taxon>
    </lineage>
</organism>
<dbReference type="Proteomes" id="UP000034076">
    <property type="component" value="Unassembled WGS sequence"/>
</dbReference>
<reference evidence="3 4" key="1">
    <citation type="submission" date="2015-04" db="EMBL/GenBank/DDBJ databases">
        <title>Draft genome sequence of bacteremic isolate Catabacter hongkongensis type strain HKU16T.</title>
        <authorList>
            <person name="Lau S.K."/>
            <person name="Teng J.L."/>
            <person name="Huang Y."/>
            <person name="Curreem S.O."/>
            <person name="Tsui S.K."/>
            <person name="Woo P.C."/>
        </authorList>
    </citation>
    <scope>NUCLEOTIDE SEQUENCE [LARGE SCALE GENOMIC DNA]</scope>
    <source>
        <strain evidence="3 4">HKU16</strain>
    </source>
</reference>
<feature type="domain" description="HTH luxR-type" evidence="2">
    <location>
        <begin position="409"/>
        <end position="466"/>
    </location>
</feature>
<name>A0A0M2NEV4_9FIRM</name>